<dbReference type="AlphaFoldDB" id="A0AAW2ZE10"/>
<feature type="transmembrane region" description="Helical" evidence="2">
    <location>
        <begin position="130"/>
        <end position="155"/>
    </location>
</feature>
<name>A0AAW2ZE10_9EUKA</name>
<organism evidence="4 5">
    <name type="scientific">Acrasis kona</name>
    <dbReference type="NCBI Taxonomy" id="1008807"/>
    <lineage>
        <taxon>Eukaryota</taxon>
        <taxon>Discoba</taxon>
        <taxon>Heterolobosea</taxon>
        <taxon>Tetramitia</taxon>
        <taxon>Eutetramitia</taxon>
        <taxon>Acrasidae</taxon>
        <taxon>Acrasis</taxon>
    </lineage>
</organism>
<feature type="region of interest" description="Disordered" evidence="1">
    <location>
        <begin position="1"/>
        <end position="46"/>
    </location>
</feature>
<evidence type="ECO:0000256" key="2">
    <source>
        <dbReference type="SAM" id="Phobius"/>
    </source>
</evidence>
<evidence type="ECO:0000256" key="1">
    <source>
        <dbReference type="SAM" id="MobiDB-lite"/>
    </source>
</evidence>
<dbReference type="EMBL" id="JAOPGA020001393">
    <property type="protein sequence ID" value="KAL0488043.1"/>
    <property type="molecule type" value="Genomic_DNA"/>
</dbReference>
<evidence type="ECO:0000313" key="4">
    <source>
        <dbReference type="EMBL" id="KAL0488043.1"/>
    </source>
</evidence>
<keyword evidence="2" id="KW-0812">Transmembrane</keyword>
<keyword evidence="2" id="KW-1133">Transmembrane helix</keyword>
<dbReference type="SUPFAM" id="SSF58038">
    <property type="entry name" value="SNARE fusion complex"/>
    <property type="match status" value="1"/>
</dbReference>
<keyword evidence="5" id="KW-1185">Reference proteome</keyword>
<protein>
    <submittedName>
        <fullName evidence="4">t-SNARE interacting vesicle transport protein</fullName>
    </submittedName>
</protein>
<gene>
    <name evidence="4" type="ORF">AKO1_015239</name>
</gene>
<dbReference type="Proteomes" id="UP001431209">
    <property type="component" value="Unassembled WGS sequence"/>
</dbReference>
<keyword evidence="2" id="KW-0472">Membrane</keyword>
<evidence type="ECO:0000313" key="5">
    <source>
        <dbReference type="Proteomes" id="UP001431209"/>
    </source>
</evidence>
<sequence>MGKKKSSKHSKRKELYGDDAATLELGDSNRDRTQNDEIDPATQEVGDEMNADVMLKKITGTQDESLDALRRIVTMNEETIEIGAAAAERLAAQREKLDKIKNSFDNLESGLAKGKKEVNAFMRGLACDNALGKIIILIVIIIALGITALLIMRIVRSDVFDMKNWTEAPTQAPDTVPIQ</sequence>
<accession>A0AAW2ZE10</accession>
<reference evidence="4 5" key="1">
    <citation type="submission" date="2024-03" db="EMBL/GenBank/DDBJ databases">
        <title>The Acrasis kona genome and developmental transcriptomes reveal deep origins of eukaryotic multicellular pathways.</title>
        <authorList>
            <person name="Sheikh S."/>
            <person name="Fu C.-J."/>
            <person name="Brown M.W."/>
            <person name="Baldauf S.L."/>
        </authorList>
    </citation>
    <scope>NUCLEOTIDE SEQUENCE [LARGE SCALE GENOMIC DNA]</scope>
    <source>
        <strain evidence="4 5">ATCC MYA-3509</strain>
    </source>
</reference>
<dbReference type="PROSITE" id="PS50192">
    <property type="entry name" value="T_SNARE"/>
    <property type="match status" value="1"/>
</dbReference>
<dbReference type="InterPro" id="IPR000727">
    <property type="entry name" value="T_SNARE_dom"/>
</dbReference>
<feature type="domain" description="T-SNARE coiled-coil homology" evidence="3">
    <location>
        <begin position="59"/>
        <end position="121"/>
    </location>
</feature>
<dbReference type="Gene3D" id="1.20.5.110">
    <property type="match status" value="1"/>
</dbReference>
<comment type="caution">
    <text evidence="4">The sequence shown here is derived from an EMBL/GenBank/DDBJ whole genome shotgun (WGS) entry which is preliminary data.</text>
</comment>
<proteinExistence type="predicted"/>
<feature type="compositionally biased region" description="Basic residues" evidence="1">
    <location>
        <begin position="1"/>
        <end position="12"/>
    </location>
</feature>
<evidence type="ECO:0000259" key="3">
    <source>
        <dbReference type="PROSITE" id="PS50192"/>
    </source>
</evidence>